<proteinExistence type="predicted"/>
<keyword evidence="1" id="KW-0396">Initiation factor</keyword>
<reference evidence="6" key="1">
    <citation type="journal article" date="2020" name="Nature">
        <title>Giant virus diversity and host interactions through global metagenomics.</title>
        <authorList>
            <person name="Schulz F."/>
            <person name="Roux S."/>
            <person name="Paez-Espino D."/>
            <person name="Jungbluth S."/>
            <person name="Walsh D.A."/>
            <person name="Denef V.J."/>
            <person name="McMahon K.D."/>
            <person name="Konstantinidis K.T."/>
            <person name="Eloe-Fadrosh E.A."/>
            <person name="Kyrpides N.C."/>
            <person name="Woyke T."/>
        </authorList>
    </citation>
    <scope>NUCLEOTIDE SEQUENCE</scope>
    <source>
        <strain evidence="6">GVMAG-M-3300023179-27</strain>
    </source>
</reference>
<dbReference type="Pfam" id="PF01652">
    <property type="entry name" value="IF4E"/>
    <property type="match status" value="1"/>
</dbReference>
<name>A0A6C0EC52_9ZZZZ</name>
<keyword evidence="3" id="KW-0694">RNA-binding</keyword>
<evidence type="ECO:0000256" key="5">
    <source>
        <dbReference type="SAM" id="MobiDB-lite"/>
    </source>
</evidence>
<feature type="compositionally biased region" description="Polar residues" evidence="5">
    <location>
        <begin position="17"/>
        <end position="28"/>
    </location>
</feature>
<dbReference type="InterPro" id="IPR001040">
    <property type="entry name" value="TIF_eIF_4E"/>
</dbReference>
<dbReference type="GO" id="GO:0000340">
    <property type="term" value="F:RNA 7-methylguanosine cap binding"/>
    <property type="evidence" value="ECO:0007669"/>
    <property type="project" value="TreeGrafter"/>
</dbReference>
<dbReference type="GO" id="GO:0006417">
    <property type="term" value="P:regulation of translation"/>
    <property type="evidence" value="ECO:0007669"/>
    <property type="project" value="UniProtKB-KW"/>
</dbReference>
<dbReference type="Gene3D" id="3.30.760.10">
    <property type="entry name" value="RNA Cap, Translation Initiation Factor Eif4e"/>
    <property type="match status" value="1"/>
</dbReference>
<dbReference type="GO" id="GO:0003743">
    <property type="term" value="F:translation initiation factor activity"/>
    <property type="evidence" value="ECO:0007669"/>
    <property type="project" value="UniProtKB-KW"/>
</dbReference>
<evidence type="ECO:0000256" key="2">
    <source>
        <dbReference type="ARBA" id="ARBA00022845"/>
    </source>
</evidence>
<dbReference type="GO" id="GO:0016281">
    <property type="term" value="C:eukaryotic translation initiation factor 4F complex"/>
    <property type="evidence" value="ECO:0007669"/>
    <property type="project" value="TreeGrafter"/>
</dbReference>
<evidence type="ECO:0008006" key="7">
    <source>
        <dbReference type="Google" id="ProtNLM"/>
    </source>
</evidence>
<evidence type="ECO:0000256" key="1">
    <source>
        <dbReference type="ARBA" id="ARBA00022540"/>
    </source>
</evidence>
<dbReference type="AlphaFoldDB" id="A0A6C0EC52"/>
<protein>
    <recommendedName>
        <fullName evidence="7">Eukaryotic translation initiation factor 4E</fullName>
    </recommendedName>
</protein>
<evidence type="ECO:0000313" key="6">
    <source>
        <dbReference type="EMBL" id="QHT26302.1"/>
    </source>
</evidence>
<keyword evidence="4" id="KW-0648">Protein biosynthesis</keyword>
<dbReference type="SUPFAM" id="SSF55418">
    <property type="entry name" value="eIF4e-like"/>
    <property type="match status" value="1"/>
</dbReference>
<keyword evidence="2" id="KW-0810">Translation regulation</keyword>
<dbReference type="PANTHER" id="PTHR11960:SF66">
    <property type="entry name" value="EUKARYOTIC TRANSLATION INITIATION FACTOR 4E TYPE 3"/>
    <property type="match status" value="1"/>
</dbReference>
<sequence>MSGRLKKTFISDVSAKKASNTPVISSNKFAMLDNSDSDSDSNSDSEKKKETRKKASVHDKPVEKRPTPKKYDDHKKLDSHKLSDKTFIDKEIENKKFVDSDGWTQNLKSQSKFDKPKKDIKIYDERDDSKDNGNDKKLNTYWTVWIHRNNCNDWTLSGYQKIYTINSIGSFWRFFNNFQSFNKYDNQIFIMREEIAPIWEDVNNKFGGICSIKVDSIQRGYKTDISTEMMLLITMLVMNETFVVNGNAVINGIEFSLKNKSSFIKIWKRDYSENDKFVSDLPDPLFNQFKTEIAKMYRDDKIYSDRISIRYKQIKPEYEL</sequence>
<dbReference type="EMBL" id="MN739784">
    <property type="protein sequence ID" value="QHT26302.1"/>
    <property type="molecule type" value="Genomic_DNA"/>
</dbReference>
<organism evidence="6">
    <name type="scientific">viral metagenome</name>
    <dbReference type="NCBI Taxonomy" id="1070528"/>
    <lineage>
        <taxon>unclassified sequences</taxon>
        <taxon>metagenomes</taxon>
        <taxon>organismal metagenomes</taxon>
    </lineage>
</organism>
<feature type="compositionally biased region" description="Basic and acidic residues" evidence="5">
    <location>
        <begin position="56"/>
        <end position="76"/>
    </location>
</feature>
<dbReference type="InterPro" id="IPR023398">
    <property type="entry name" value="TIF_eIF4e-like"/>
</dbReference>
<feature type="region of interest" description="Disordered" evidence="5">
    <location>
        <begin position="1"/>
        <end position="76"/>
    </location>
</feature>
<dbReference type="PANTHER" id="PTHR11960">
    <property type="entry name" value="EUKARYOTIC TRANSLATION INITIATION FACTOR 4E RELATED"/>
    <property type="match status" value="1"/>
</dbReference>
<evidence type="ECO:0000256" key="3">
    <source>
        <dbReference type="ARBA" id="ARBA00022884"/>
    </source>
</evidence>
<accession>A0A6C0EC52</accession>
<evidence type="ECO:0000256" key="4">
    <source>
        <dbReference type="ARBA" id="ARBA00022917"/>
    </source>
</evidence>